<proteinExistence type="predicted"/>
<comment type="caution">
    <text evidence="1">The sequence shown here is derived from an EMBL/GenBank/DDBJ whole genome shotgun (WGS) entry which is preliminary data.</text>
</comment>
<dbReference type="PROSITE" id="PS50940">
    <property type="entry name" value="CHIT_BIND_II"/>
    <property type="match status" value="1"/>
</dbReference>
<dbReference type="Proteomes" id="UP000749559">
    <property type="component" value="Unassembled WGS sequence"/>
</dbReference>
<dbReference type="EMBL" id="CAIIXF020000003">
    <property type="protein sequence ID" value="CAH1779045.1"/>
    <property type="molecule type" value="Genomic_DNA"/>
</dbReference>
<dbReference type="SMART" id="SM00494">
    <property type="entry name" value="ChtBD2"/>
    <property type="match status" value="2"/>
</dbReference>
<dbReference type="GO" id="GO:0008061">
    <property type="term" value="F:chitin binding"/>
    <property type="evidence" value="ECO:0007669"/>
    <property type="project" value="InterPro"/>
</dbReference>
<sequence>MKFVVILGLFISFTLAVRVDIPDPDLCLSQFGYIAGSELGEDCCTFIFCDDPELNKTGLVGKCYDGTAWNQDLLTCDLAKYVPDCDVGSCDVPNIQELECESPQPTDTTCCVGQNLEEGIFGVKPMYSKGDGPAQYIQDGMREFQECPLDEVFDLEACACVQVFEEIPPCDNHDHFLFADEFDPCCSFVQCFQNRTGFTSGRCIAPSTWNDEEKTCDSSGAIMECMGVFCEDANTDPPCNPFPFVEGAECCRAGNWYETLEYEEDPEHPIQYVIVEGPANTTRSECCPMDMDGFQMWFNSDPDVCCCESLVV</sequence>
<protein>
    <submittedName>
        <fullName evidence="1">Uncharacterized protein</fullName>
    </submittedName>
</protein>
<evidence type="ECO:0000313" key="2">
    <source>
        <dbReference type="Proteomes" id="UP000749559"/>
    </source>
</evidence>
<gene>
    <name evidence="1" type="ORF">OFUS_LOCUS5892</name>
</gene>
<reference evidence="1" key="1">
    <citation type="submission" date="2022-03" db="EMBL/GenBank/DDBJ databases">
        <authorList>
            <person name="Martin C."/>
        </authorList>
    </citation>
    <scope>NUCLEOTIDE SEQUENCE</scope>
</reference>
<evidence type="ECO:0000313" key="1">
    <source>
        <dbReference type="EMBL" id="CAH1779045.1"/>
    </source>
</evidence>
<name>A0A8J1TTN6_OWEFU</name>
<keyword evidence="2" id="KW-1185">Reference proteome</keyword>
<dbReference type="InterPro" id="IPR002557">
    <property type="entry name" value="Chitin-bd_dom"/>
</dbReference>
<organism evidence="1 2">
    <name type="scientific">Owenia fusiformis</name>
    <name type="common">Polychaete worm</name>
    <dbReference type="NCBI Taxonomy" id="6347"/>
    <lineage>
        <taxon>Eukaryota</taxon>
        <taxon>Metazoa</taxon>
        <taxon>Spiralia</taxon>
        <taxon>Lophotrochozoa</taxon>
        <taxon>Annelida</taxon>
        <taxon>Polychaeta</taxon>
        <taxon>Sedentaria</taxon>
        <taxon>Canalipalpata</taxon>
        <taxon>Sabellida</taxon>
        <taxon>Oweniida</taxon>
        <taxon>Oweniidae</taxon>
        <taxon>Owenia</taxon>
    </lineage>
</organism>
<accession>A0A8J1TTN6</accession>
<dbReference type="GO" id="GO:0005576">
    <property type="term" value="C:extracellular region"/>
    <property type="evidence" value="ECO:0007669"/>
    <property type="project" value="InterPro"/>
</dbReference>
<dbReference type="Pfam" id="PF01607">
    <property type="entry name" value="CBM_14"/>
    <property type="match status" value="1"/>
</dbReference>
<dbReference type="AlphaFoldDB" id="A0A8J1TTN6"/>